<dbReference type="Proteomes" id="UP000679725">
    <property type="component" value="Unassembled WGS sequence"/>
</dbReference>
<evidence type="ECO:0000313" key="1">
    <source>
        <dbReference type="EMBL" id="CAG5074619.1"/>
    </source>
</evidence>
<evidence type="ECO:0000313" key="2">
    <source>
        <dbReference type="Proteomes" id="UP000679725"/>
    </source>
</evidence>
<dbReference type="EMBL" id="CAJRAU010000012">
    <property type="protein sequence ID" value="CAG5074619.1"/>
    <property type="molecule type" value="Genomic_DNA"/>
</dbReference>
<name>A0ABM8UYD9_9BACT</name>
<sequence length="58" mass="6902">MDGLAFQVNVFISYLMETTTTERFTDFLRARLFIFLSHFLEVSTPNKKEYRKPFAGFE</sequence>
<organism evidence="1 2">
    <name type="scientific">Dyadobacter linearis</name>
    <dbReference type="NCBI Taxonomy" id="2823330"/>
    <lineage>
        <taxon>Bacteria</taxon>
        <taxon>Pseudomonadati</taxon>
        <taxon>Bacteroidota</taxon>
        <taxon>Cytophagia</taxon>
        <taxon>Cytophagales</taxon>
        <taxon>Spirosomataceae</taxon>
        <taxon>Dyadobacter</taxon>
    </lineage>
</organism>
<keyword evidence="2" id="KW-1185">Reference proteome</keyword>
<proteinExistence type="predicted"/>
<reference evidence="1 2" key="1">
    <citation type="submission" date="2021-04" db="EMBL/GenBank/DDBJ databases">
        <authorList>
            <person name="Rodrigo-Torres L."/>
            <person name="Arahal R. D."/>
            <person name="Lucena T."/>
        </authorList>
    </citation>
    <scope>NUCLEOTIDE SEQUENCE [LARGE SCALE GENOMIC DNA]</scope>
    <source>
        <strain evidence="1 2">CECT 9623</strain>
    </source>
</reference>
<comment type="caution">
    <text evidence="1">The sequence shown here is derived from an EMBL/GenBank/DDBJ whole genome shotgun (WGS) entry which is preliminary data.</text>
</comment>
<gene>
    <name evidence="1" type="ORF">DYBT9623_05306</name>
</gene>
<protein>
    <submittedName>
        <fullName evidence="1">Uncharacterized protein</fullName>
    </submittedName>
</protein>
<accession>A0ABM8UYD9</accession>